<evidence type="ECO:0000313" key="3">
    <source>
        <dbReference type="Proteomes" id="UP000056905"/>
    </source>
</evidence>
<reference evidence="2 3" key="1">
    <citation type="submission" date="2015-10" db="EMBL/GenBank/DDBJ databases">
        <title>Conservation of the essential genome among Caulobacter and Brevundimonas species.</title>
        <authorList>
            <person name="Scott D."/>
            <person name="Ely B."/>
        </authorList>
    </citation>
    <scope>NUCLEOTIDE SEQUENCE [LARGE SCALE GENOMIC DNA]</scope>
    <source>
        <strain evidence="2 3">CB4</strain>
    </source>
</reference>
<dbReference type="Pfam" id="PF05787">
    <property type="entry name" value="PhoX"/>
    <property type="match status" value="1"/>
</dbReference>
<feature type="chain" id="PRO_5006052572" evidence="1">
    <location>
        <begin position="26"/>
        <end position="467"/>
    </location>
</feature>
<name>A0A0P0NZJ2_9CAUL</name>
<dbReference type="RefSeq" id="WP_062146817.1">
    <property type="nucleotide sequence ID" value="NZ_CP013002.1"/>
</dbReference>
<dbReference type="PANTHER" id="PTHR35399">
    <property type="entry name" value="SLR8030 PROTEIN"/>
    <property type="match status" value="1"/>
</dbReference>
<accession>A0A0P0NZJ2</accession>
<keyword evidence="3" id="KW-1185">Reference proteome</keyword>
<dbReference type="KEGG" id="chq:AQ619_09875"/>
<dbReference type="Proteomes" id="UP000056905">
    <property type="component" value="Chromosome"/>
</dbReference>
<protein>
    <submittedName>
        <fullName evidence="2">Phosphatase</fullName>
    </submittedName>
</protein>
<sequence length="467" mass="50246">MTFSRRAFMASAATSLAFTAFQARAQGDEAQDYAYINEVEGYGPLRPDPKGMLELPAGFSYRVISQAGETMADGFLVPGAFDGMGCFDAGDGKLALVRNHELGPLAFDYSAFGLGARLADRLPKDRAYDFSDTGIPLSGGTTTMIYDPRSGQVVSQHLSLAGTAVNCAGGVTPWGSWLTCEETTLSAGLEVGKDHGFVFEVPSSAKGLVDPVPLKAMGRFKHEAACIDPRTGIVYMTEDLQDGLFYRYLPNDRRNLAAGGRLQALGLVGVTEDADTRNQEGEDNLKPGSWTQARWIDLDGVDNPYDDLRLRGHAKGAAFFARGEGLWWGKGELYFTATSGGAAGAGQIFRYVPSAQEGQAGETDQPGRLQLFVESKNENVLDYADNITISPLGHILVCEDRYSDLKPNHIRGVTPAGKVYTLARNVFRGNAEFAGACFSPDGQTLFVNVQWPGMTLAITGPWSSLKA</sequence>
<dbReference type="PANTHER" id="PTHR35399:SF4">
    <property type="entry name" value="MEMBRANE PROTEIN"/>
    <property type="match status" value="1"/>
</dbReference>
<dbReference type="InterPro" id="IPR008557">
    <property type="entry name" value="PhoX"/>
</dbReference>
<dbReference type="STRING" id="69395.AQ619_09875"/>
<evidence type="ECO:0000256" key="1">
    <source>
        <dbReference type="SAM" id="SignalP"/>
    </source>
</evidence>
<proteinExistence type="predicted"/>
<gene>
    <name evidence="2" type="ORF">AQ619_09875</name>
</gene>
<dbReference type="OrthoDB" id="9801383at2"/>
<dbReference type="PROSITE" id="PS51318">
    <property type="entry name" value="TAT"/>
    <property type="match status" value="1"/>
</dbReference>
<dbReference type="InterPro" id="IPR006311">
    <property type="entry name" value="TAT_signal"/>
</dbReference>
<evidence type="ECO:0000313" key="2">
    <source>
        <dbReference type="EMBL" id="ALL13627.1"/>
    </source>
</evidence>
<organism evidence="2 3">
    <name type="scientific">Caulobacter henricii</name>
    <dbReference type="NCBI Taxonomy" id="69395"/>
    <lineage>
        <taxon>Bacteria</taxon>
        <taxon>Pseudomonadati</taxon>
        <taxon>Pseudomonadota</taxon>
        <taxon>Alphaproteobacteria</taxon>
        <taxon>Caulobacterales</taxon>
        <taxon>Caulobacteraceae</taxon>
        <taxon>Caulobacter</taxon>
    </lineage>
</organism>
<dbReference type="AlphaFoldDB" id="A0A0P0NZJ2"/>
<feature type="signal peptide" evidence="1">
    <location>
        <begin position="1"/>
        <end position="25"/>
    </location>
</feature>
<dbReference type="EMBL" id="CP013002">
    <property type="protein sequence ID" value="ALL13627.1"/>
    <property type="molecule type" value="Genomic_DNA"/>
</dbReference>
<keyword evidence="1" id="KW-0732">Signal</keyword>
<dbReference type="SUPFAM" id="SSF63829">
    <property type="entry name" value="Calcium-dependent phosphotriesterase"/>
    <property type="match status" value="1"/>
</dbReference>